<evidence type="ECO:0000256" key="12">
    <source>
        <dbReference type="ARBA" id="ARBA00074597"/>
    </source>
</evidence>
<evidence type="ECO:0000256" key="6">
    <source>
        <dbReference type="ARBA" id="ARBA00022917"/>
    </source>
</evidence>
<reference evidence="17" key="2">
    <citation type="submission" date="2025-09" db="UniProtKB">
        <authorList>
            <consortium name="Ensembl"/>
        </authorList>
    </citation>
    <scope>IDENTIFICATION</scope>
</reference>
<dbReference type="Gene3D" id="1.20.1050.10">
    <property type="match status" value="1"/>
</dbReference>
<feature type="domain" description="GST C-terminal" evidence="16">
    <location>
        <begin position="50"/>
        <end position="180"/>
    </location>
</feature>
<evidence type="ECO:0000256" key="3">
    <source>
        <dbReference type="ARBA" id="ARBA00010754"/>
    </source>
</evidence>
<evidence type="ECO:0000256" key="14">
    <source>
        <dbReference type="ARBA" id="ARBA00083705"/>
    </source>
</evidence>
<evidence type="ECO:0000256" key="13">
    <source>
        <dbReference type="ARBA" id="ARBA00076596"/>
    </source>
</evidence>
<comment type="subcellular location">
    <subcellularLocation>
        <location evidence="2">Cytoplasm</location>
    </subcellularLocation>
    <subcellularLocation>
        <location evidence="1">Nucleus</location>
    </subcellularLocation>
</comment>
<dbReference type="PROSITE" id="PS50405">
    <property type="entry name" value="GST_CTER"/>
    <property type="match status" value="1"/>
</dbReference>
<keyword evidence="8 15" id="KW-0175">Coiled coil</keyword>
<organism evidence="17 18">
    <name type="scientific">Anser cygnoides</name>
    <name type="common">Swan goose</name>
    <dbReference type="NCBI Taxonomy" id="8845"/>
    <lineage>
        <taxon>Eukaryota</taxon>
        <taxon>Metazoa</taxon>
        <taxon>Chordata</taxon>
        <taxon>Craniata</taxon>
        <taxon>Vertebrata</taxon>
        <taxon>Euteleostomi</taxon>
        <taxon>Archelosauria</taxon>
        <taxon>Archosauria</taxon>
        <taxon>Dinosauria</taxon>
        <taxon>Saurischia</taxon>
        <taxon>Theropoda</taxon>
        <taxon>Coelurosauria</taxon>
        <taxon>Aves</taxon>
        <taxon>Neognathae</taxon>
        <taxon>Galloanserae</taxon>
        <taxon>Anseriformes</taxon>
        <taxon>Anatidae</taxon>
        <taxon>Anserinae</taxon>
        <taxon>Anser</taxon>
    </lineage>
</organism>
<keyword evidence="7" id="KW-0007">Acetylation</keyword>
<dbReference type="GO" id="GO:0017101">
    <property type="term" value="C:aminoacyl-tRNA synthetase multienzyme complex"/>
    <property type="evidence" value="ECO:0007669"/>
    <property type="project" value="InterPro"/>
</dbReference>
<evidence type="ECO:0000256" key="8">
    <source>
        <dbReference type="ARBA" id="ARBA00023054"/>
    </source>
</evidence>
<evidence type="ECO:0000256" key="9">
    <source>
        <dbReference type="ARBA" id="ARBA00023242"/>
    </source>
</evidence>
<dbReference type="Pfam" id="PF14942">
    <property type="entry name" value="Muted"/>
    <property type="match status" value="1"/>
</dbReference>
<name>A0A8B9E3F1_ANSCY</name>
<keyword evidence="6" id="KW-0648">Protein biosynthesis</keyword>
<dbReference type="InterPro" id="IPR042450">
    <property type="entry name" value="EEF1E1"/>
</dbReference>
<dbReference type="InterPro" id="IPR017243">
    <property type="entry name" value="Bloc1s5"/>
</dbReference>
<evidence type="ECO:0000256" key="10">
    <source>
        <dbReference type="ARBA" id="ARBA00055293"/>
    </source>
</evidence>
<reference evidence="17" key="1">
    <citation type="submission" date="2025-08" db="UniProtKB">
        <authorList>
            <consortium name="Ensembl"/>
        </authorList>
    </citation>
    <scope>IDENTIFICATION</scope>
</reference>
<evidence type="ECO:0000259" key="16">
    <source>
        <dbReference type="PROSITE" id="PS50405"/>
    </source>
</evidence>
<dbReference type="Gene3D" id="3.40.30.90">
    <property type="match status" value="1"/>
</dbReference>
<proteinExistence type="inferred from homology"/>
<keyword evidence="18" id="KW-1185">Reference proteome</keyword>
<accession>A0A8B9E3F1</accession>
<dbReference type="PANTHER" id="PTHR44490">
    <property type="entry name" value="EUKARYOTIC TRANSLATION ELONGATION FACTOR 1 EPSILON-1"/>
    <property type="match status" value="1"/>
</dbReference>
<dbReference type="GO" id="GO:0031083">
    <property type="term" value="C:BLOC-1 complex"/>
    <property type="evidence" value="ECO:0007669"/>
    <property type="project" value="InterPro"/>
</dbReference>
<dbReference type="SUPFAM" id="SSF47616">
    <property type="entry name" value="GST C-terminal domain-like"/>
    <property type="match status" value="1"/>
</dbReference>
<evidence type="ECO:0000313" key="18">
    <source>
        <dbReference type="Proteomes" id="UP000694521"/>
    </source>
</evidence>
<protein>
    <recommendedName>
        <fullName evidence="4">Biogenesis of lysosome-related organelles complex 1 subunit 5</fullName>
    </recommendedName>
    <alternativeName>
        <fullName evidence="14">Elongation factor p18</fullName>
    </alternativeName>
    <alternativeName>
        <fullName evidence="12">Eukaryotic translation elongation factor 1 epsilon-1</fullName>
    </alternativeName>
    <alternativeName>
        <fullName evidence="13">Multisynthase complex auxiliary component p18</fullName>
    </alternativeName>
</protein>
<dbReference type="GO" id="GO:0043517">
    <property type="term" value="P:positive regulation of DNA damage response, signal transduction by p53 class mediator"/>
    <property type="evidence" value="ECO:0007669"/>
    <property type="project" value="InterPro"/>
</dbReference>
<comment type="similarity">
    <text evidence="3">Belongs to the BLOC1S5 family.</text>
</comment>
<dbReference type="GO" id="GO:0030133">
    <property type="term" value="C:transport vesicle"/>
    <property type="evidence" value="ECO:0007669"/>
    <property type="project" value="InterPro"/>
</dbReference>
<sequence>MAAAAELALLEGTLGLRKGTKYGAQGERQIPVLQTNNGPGLTGLITIAAHLVKQAKKEKLLGSTAEEKAVVQQWLEYRVTRVDRCSSKEDTRTILKDLNTHLEDKVYLAGNSFTLADILMYYGLHHVMVDLTVQEKEKYLNVSRWFNHIQHYPDVGEIYSRLLDHRPVIQGEIRYFVKEFEEKRGLRELRVLENLKSTIFEANENILPKCEQSMHDNLNEVLKKLQASNNMIHRLQEREREERKLQADKLMADEENRIAQWESFMKEQQNKQAEVDEEHRKAMERLKEQYSEMEKELDKYISF</sequence>
<evidence type="ECO:0000256" key="1">
    <source>
        <dbReference type="ARBA" id="ARBA00004123"/>
    </source>
</evidence>
<feature type="coiled-coil region" evidence="15">
    <location>
        <begin position="218"/>
        <end position="303"/>
    </location>
</feature>
<dbReference type="PANTHER" id="PTHR44490:SF1">
    <property type="entry name" value="EUKARYOTIC TRANSLATION ELONGATION FACTOR 1 EPSILON-1"/>
    <property type="match status" value="1"/>
</dbReference>
<evidence type="ECO:0000313" key="17">
    <source>
        <dbReference type="Ensembl" id="ENSACDP00005014537.1"/>
    </source>
</evidence>
<evidence type="ECO:0000256" key="11">
    <source>
        <dbReference type="ARBA" id="ARBA00062490"/>
    </source>
</evidence>
<keyword evidence="5" id="KW-0963">Cytoplasm</keyword>
<evidence type="ECO:0000256" key="15">
    <source>
        <dbReference type="SAM" id="Coils"/>
    </source>
</evidence>
<dbReference type="Proteomes" id="UP000694521">
    <property type="component" value="Unplaced"/>
</dbReference>
<dbReference type="Ensembl" id="ENSACDT00005017483.1">
    <property type="protein sequence ID" value="ENSACDP00005014537.1"/>
    <property type="gene ID" value="ENSACDG00005010668.1"/>
</dbReference>
<evidence type="ECO:0000256" key="2">
    <source>
        <dbReference type="ARBA" id="ARBA00004496"/>
    </source>
</evidence>
<keyword evidence="9" id="KW-0539">Nucleus</keyword>
<dbReference type="InterPro" id="IPR053837">
    <property type="entry name" value="AIMP3/p18_C"/>
</dbReference>
<evidence type="ECO:0000256" key="4">
    <source>
        <dbReference type="ARBA" id="ARBA00019580"/>
    </source>
</evidence>
<dbReference type="FunFam" id="1.20.1050.10:FF:000032">
    <property type="entry name" value="Eukaryotic translation elongation factor 1 epsilon-1"/>
    <property type="match status" value="1"/>
</dbReference>
<evidence type="ECO:0000256" key="5">
    <source>
        <dbReference type="ARBA" id="ARBA00022490"/>
    </source>
</evidence>
<dbReference type="GO" id="GO:0006412">
    <property type="term" value="P:translation"/>
    <property type="evidence" value="ECO:0007669"/>
    <property type="project" value="UniProtKB-KW"/>
</dbReference>
<dbReference type="CDD" id="cd10305">
    <property type="entry name" value="GST_C_AIMP3"/>
    <property type="match status" value="1"/>
</dbReference>
<dbReference type="InterPro" id="IPR053836">
    <property type="entry name" value="Arc1-like_N"/>
</dbReference>
<comment type="subunit">
    <text evidence="11">Part of a multisubunit complex that groups tRNA ligases for Arg (RARS1), Asp (DARS1), Gln (QARS1), Ile (IARS1), Leu (LARS1), Lys (KARS1), Met (MARS1) the bifunctional ligase for Glu and Pro (EPRS1) and the auxiliary subunits AIMP1/p43, AIMP2/p38 and EEF1E1/p18. Can interact simultaneously with MARS1 and EPRS1. Forms a linear complex that contains MARS1, EEF1E1, EPRS1 and AIMP2 that is at the core of the multisubunit complex. Interacts with ATM and ATR. The interaction with ATM, which takes place independently of TP53, is induced by DNA damage that may occur during genotoxic stress or cell growth. The interaction with ATR is enhanced by UV irradiation.</text>
</comment>
<dbReference type="GO" id="GO:0005634">
    <property type="term" value="C:nucleus"/>
    <property type="evidence" value="ECO:0007669"/>
    <property type="project" value="UniProtKB-SubCell"/>
</dbReference>
<dbReference type="InterPro" id="IPR036282">
    <property type="entry name" value="Glutathione-S-Trfase_C_sf"/>
</dbReference>
<evidence type="ECO:0000256" key="7">
    <source>
        <dbReference type="ARBA" id="ARBA00022990"/>
    </source>
</evidence>
<dbReference type="InterPro" id="IPR010987">
    <property type="entry name" value="Glutathione-S-Trfase_C-like"/>
</dbReference>
<dbReference type="Pfam" id="PF21972">
    <property type="entry name" value="Arc1p_N_like"/>
    <property type="match status" value="1"/>
</dbReference>
<dbReference type="AlphaFoldDB" id="A0A8B9E3F1"/>
<comment type="function">
    <text evidence="10">Positive modulator of ATM response to DNA damage.</text>
</comment>